<accession>A0A1K1NVD3</accession>
<dbReference type="Proteomes" id="UP000182248">
    <property type="component" value="Unassembled WGS sequence"/>
</dbReference>
<evidence type="ECO:0000313" key="2">
    <source>
        <dbReference type="EMBL" id="SFW39189.1"/>
    </source>
</evidence>
<keyword evidence="1" id="KW-0732">Signal</keyword>
<evidence type="ECO:0008006" key="4">
    <source>
        <dbReference type="Google" id="ProtNLM"/>
    </source>
</evidence>
<dbReference type="STRING" id="1150368.SAMN02927921_01472"/>
<keyword evidence="3" id="KW-1185">Reference proteome</keyword>
<dbReference type="RefSeq" id="WP_072316699.1">
    <property type="nucleotide sequence ID" value="NZ_FPJE01000006.1"/>
</dbReference>
<dbReference type="Gene3D" id="2.20.110.10">
    <property type="entry name" value="Histone H3 K4-specific methyltransferase SET7/9 N-terminal domain"/>
    <property type="match status" value="1"/>
</dbReference>
<gene>
    <name evidence="2" type="ORF">SAMN02927921_01472</name>
</gene>
<feature type="chain" id="PRO_5012882424" description="MORN repeat variant" evidence="1">
    <location>
        <begin position="19"/>
        <end position="118"/>
    </location>
</feature>
<dbReference type="AlphaFoldDB" id="A0A1K1NVD3"/>
<sequence>MKNIALIAALLVSGFMFAQQTEVKPVLEKEGNLVKATYFHDNGKIAQTGYYKDGKPHGNWKAFNEEGEKIAAGTYDQGKKVGKWFFWTPDNLNEVNFENSEIVSVTKWSDARPVVLNK</sequence>
<organism evidence="2 3">
    <name type="scientific">Sinomicrobium oceani</name>
    <dbReference type="NCBI Taxonomy" id="1150368"/>
    <lineage>
        <taxon>Bacteria</taxon>
        <taxon>Pseudomonadati</taxon>
        <taxon>Bacteroidota</taxon>
        <taxon>Flavobacteriia</taxon>
        <taxon>Flavobacteriales</taxon>
        <taxon>Flavobacteriaceae</taxon>
        <taxon>Sinomicrobium</taxon>
    </lineage>
</organism>
<dbReference type="OrthoDB" id="1467310at2"/>
<reference evidence="2 3" key="1">
    <citation type="submission" date="2016-11" db="EMBL/GenBank/DDBJ databases">
        <authorList>
            <person name="Jaros S."/>
            <person name="Januszkiewicz K."/>
            <person name="Wedrychowicz H."/>
        </authorList>
    </citation>
    <scope>NUCLEOTIDE SEQUENCE [LARGE SCALE GENOMIC DNA]</scope>
    <source>
        <strain evidence="2 3">CGMCC 1.12145</strain>
    </source>
</reference>
<dbReference type="SUPFAM" id="SSF82185">
    <property type="entry name" value="Histone H3 K4-specific methyltransferase SET7/9 N-terminal domain"/>
    <property type="match status" value="1"/>
</dbReference>
<evidence type="ECO:0000256" key="1">
    <source>
        <dbReference type="SAM" id="SignalP"/>
    </source>
</evidence>
<dbReference type="EMBL" id="FPJE01000006">
    <property type="protein sequence ID" value="SFW39189.1"/>
    <property type="molecule type" value="Genomic_DNA"/>
</dbReference>
<name>A0A1K1NVD3_9FLAO</name>
<proteinExistence type="predicted"/>
<evidence type="ECO:0000313" key="3">
    <source>
        <dbReference type="Proteomes" id="UP000182248"/>
    </source>
</evidence>
<feature type="signal peptide" evidence="1">
    <location>
        <begin position="1"/>
        <end position="18"/>
    </location>
</feature>
<protein>
    <recommendedName>
        <fullName evidence="4">MORN repeat variant</fullName>
    </recommendedName>
</protein>